<dbReference type="PANTHER" id="PTHR33908:SF11">
    <property type="entry name" value="MEMBRANE PROTEIN"/>
    <property type="match status" value="1"/>
</dbReference>
<accession>A0A8J7C3R0</accession>
<dbReference type="InterPro" id="IPR050297">
    <property type="entry name" value="LipidA_mod_glycosyltrf_83"/>
</dbReference>
<evidence type="ECO:0000256" key="4">
    <source>
        <dbReference type="ARBA" id="ARBA00022679"/>
    </source>
</evidence>
<reference evidence="10 11" key="1">
    <citation type="submission" date="2020-08" db="EMBL/GenBank/DDBJ databases">
        <title>Acidobacteriota in marine sediments use diverse sulfur dissimilation pathways.</title>
        <authorList>
            <person name="Wasmund K."/>
        </authorList>
    </citation>
    <scope>NUCLEOTIDE SEQUENCE [LARGE SCALE GENOMIC DNA]</scope>
    <source>
        <strain evidence="10">MAG AM4</strain>
    </source>
</reference>
<feature type="transmembrane region" description="Helical" evidence="8">
    <location>
        <begin position="326"/>
        <end position="350"/>
    </location>
</feature>
<name>A0A8J7C3R0_9BACT</name>
<dbReference type="PANTHER" id="PTHR33908">
    <property type="entry name" value="MANNOSYLTRANSFERASE YKCB-RELATED"/>
    <property type="match status" value="1"/>
</dbReference>
<feature type="transmembrane region" description="Helical" evidence="8">
    <location>
        <begin position="296"/>
        <end position="314"/>
    </location>
</feature>
<comment type="subcellular location">
    <subcellularLocation>
        <location evidence="1">Cell membrane</location>
        <topology evidence="1">Multi-pass membrane protein</topology>
    </subcellularLocation>
</comment>
<sequence length="625" mass="69394">MHKIAAAVLLLIFAATALISLRLESITFDETAHVPAGLTYLQKNDLRMNAEHPPLVKAWSALPVWLAGGEQPDYGSGSWNRGDQWTFGFELLNGRLGNQVRLDPSRLLTPARSMMVLFGLALGLAIRGWAREMYGDPGGLLALALFAISPTMLAHTRLVTTDIPAALGYTLTLWMFYRYTCRPSSGRAALVGAALGFALITKYSTVLLPPILILLLLVWRFLPDEETEPVGWKTLAGHAVLTALMAWGLLWAGYGFRYVAVPGGGFSLPWDAIMAQEFGGRDLIAWVNRHRLMPEGYLYGLAYALGGAARRLSYFHGELAVTGRALFFPAAFLLKTPPAMIGLLLWAVVAGLRRSGWREWTGWLLALPAVFYLLVALMGNLNIGHRHLAPLYPLMFVATGSLASLWVRRSGTPLARRVLAALLVLTAASSMLAAPRYLSYFNLLAGGGKGGQRYFVDSSLDWGQDLPRLKRWMDDQDVDRVDLAYFGTADPKAYGIDYRKVVMVHDFRPDDSPVRPGSGNWFAVSKTLLQGVYLEPDREFAMEGLRSGAVRRNWVEDWADHCERLREEGERTPGLADWLIGEGLIDRSVRHRTEAPLLTTWIFHLRDSREPDARIGDSMLVYKVP</sequence>
<feature type="transmembrane region" description="Helical" evidence="8">
    <location>
        <begin position="419"/>
        <end position="438"/>
    </location>
</feature>
<evidence type="ECO:0000256" key="8">
    <source>
        <dbReference type="SAM" id="Phobius"/>
    </source>
</evidence>
<evidence type="ECO:0000256" key="5">
    <source>
        <dbReference type="ARBA" id="ARBA00022692"/>
    </source>
</evidence>
<keyword evidence="4" id="KW-0808">Transferase</keyword>
<dbReference type="InterPro" id="IPR038731">
    <property type="entry name" value="RgtA/B/C-like"/>
</dbReference>
<organism evidence="10 11">
    <name type="scientific">Candidatus Polarisedimenticola svalbardensis</name>
    <dbReference type="NCBI Taxonomy" id="2886004"/>
    <lineage>
        <taxon>Bacteria</taxon>
        <taxon>Pseudomonadati</taxon>
        <taxon>Acidobacteriota</taxon>
        <taxon>Candidatus Polarisedimenticolia</taxon>
        <taxon>Candidatus Polarisedimenticolales</taxon>
        <taxon>Candidatus Polarisedimenticolaceae</taxon>
        <taxon>Candidatus Polarisedimenticola</taxon>
    </lineage>
</organism>
<keyword evidence="2" id="KW-1003">Cell membrane</keyword>
<feature type="domain" description="Glycosyltransferase RgtA/B/C/D-like" evidence="9">
    <location>
        <begin position="109"/>
        <end position="218"/>
    </location>
</feature>
<gene>
    <name evidence="10" type="ORF">IFK94_15120</name>
</gene>
<dbReference type="Proteomes" id="UP000648239">
    <property type="component" value="Unassembled WGS sequence"/>
</dbReference>
<evidence type="ECO:0000256" key="2">
    <source>
        <dbReference type="ARBA" id="ARBA00022475"/>
    </source>
</evidence>
<evidence type="ECO:0000256" key="1">
    <source>
        <dbReference type="ARBA" id="ARBA00004651"/>
    </source>
</evidence>
<proteinExistence type="predicted"/>
<feature type="transmembrane region" description="Helical" evidence="8">
    <location>
        <begin position="389"/>
        <end position="407"/>
    </location>
</feature>
<evidence type="ECO:0000313" key="10">
    <source>
        <dbReference type="EMBL" id="MBD3869451.1"/>
    </source>
</evidence>
<dbReference type="Pfam" id="PF13231">
    <property type="entry name" value="PMT_2"/>
    <property type="match status" value="1"/>
</dbReference>
<evidence type="ECO:0000256" key="3">
    <source>
        <dbReference type="ARBA" id="ARBA00022676"/>
    </source>
</evidence>
<keyword evidence="5 8" id="KW-0812">Transmembrane</keyword>
<dbReference type="GO" id="GO:0009103">
    <property type="term" value="P:lipopolysaccharide biosynthetic process"/>
    <property type="evidence" value="ECO:0007669"/>
    <property type="project" value="UniProtKB-ARBA"/>
</dbReference>
<comment type="caution">
    <text evidence="10">The sequence shown here is derived from an EMBL/GenBank/DDBJ whole genome shotgun (WGS) entry which is preliminary data.</text>
</comment>
<evidence type="ECO:0000259" key="9">
    <source>
        <dbReference type="Pfam" id="PF13231"/>
    </source>
</evidence>
<dbReference type="GO" id="GO:0016763">
    <property type="term" value="F:pentosyltransferase activity"/>
    <property type="evidence" value="ECO:0007669"/>
    <property type="project" value="TreeGrafter"/>
</dbReference>
<keyword evidence="3" id="KW-0328">Glycosyltransferase</keyword>
<evidence type="ECO:0000313" key="11">
    <source>
        <dbReference type="Proteomes" id="UP000648239"/>
    </source>
</evidence>
<feature type="transmembrane region" description="Helical" evidence="8">
    <location>
        <begin position="111"/>
        <end position="130"/>
    </location>
</feature>
<evidence type="ECO:0000256" key="7">
    <source>
        <dbReference type="ARBA" id="ARBA00023136"/>
    </source>
</evidence>
<dbReference type="EMBL" id="JACXWD010000090">
    <property type="protein sequence ID" value="MBD3869451.1"/>
    <property type="molecule type" value="Genomic_DNA"/>
</dbReference>
<evidence type="ECO:0000256" key="6">
    <source>
        <dbReference type="ARBA" id="ARBA00022989"/>
    </source>
</evidence>
<feature type="transmembrane region" description="Helical" evidence="8">
    <location>
        <begin position="189"/>
        <end position="222"/>
    </location>
</feature>
<feature type="transmembrane region" description="Helical" evidence="8">
    <location>
        <begin position="362"/>
        <end position="383"/>
    </location>
</feature>
<feature type="transmembrane region" description="Helical" evidence="8">
    <location>
        <begin position="159"/>
        <end position="177"/>
    </location>
</feature>
<keyword evidence="7 8" id="KW-0472">Membrane</keyword>
<dbReference type="AlphaFoldDB" id="A0A8J7C3R0"/>
<dbReference type="GO" id="GO:0005886">
    <property type="term" value="C:plasma membrane"/>
    <property type="evidence" value="ECO:0007669"/>
    <property type="project" value="UniProtKB-SubCell"/>
</dbReference>
<protein>
    <submittedName>
        <fullName evidence="10">Glycosyltransferase family 39 protein</fullName>
    </submittedName>
</protein>
<feature type="transmembrane region" description="Helical" evidence="8">
    <location>
        <begin position="137"/>
        <end position="153"/>
    </location>
</feature>
<keyword evidence="6 8" id="KW-1133">Transmembrane helix</keyword>
<feature type="transmembrane region" description="Helical" evidence="8">
    <location>
        <begin position="234"/>
        <end position="254"/>
    </location>
</feature>